<keyword evidence="2" id="KW-0812">Transmembrane</keyword>
<evidence type="ECO:0000256" key="2">
    <source>
        <dbReference type="SAM" id="Phobius"/>
    </source>
</evidence>
<reference evidence="3 4" key="1">
    <citation type="submission" date="2019-04" db="EMBL/GenBank/DDBJ databases">
        <authorList>
            <person name="Li Y."/>
            <person name="Wang J."/>
        </authorList>
    </citation>
    <scope>NUCLEOTIDE SEQUENCE [LARGE SCALE GENOMIC DNA]</scope>
    <source>
        <strain evidence="3 4">DSM 14668</strain>
    </source>
</reference>
<name>A0A4U1J0E8_9BACT</name>
<protein>
    <submittedName>
        <fullName evidence="3">Uncharacterized protein</fullName>
    </submittedName>
</protein>
<evidence type="ECO:0000256" key="1">
    <source>
        <dbReference type="SAM" id="MobiDB-lite"/>
    </source>
</evidence>
<dbReference type="RefSeq" id="WP_136933315.1">
    <property type="nucleotide sequence ID" value="NZ_SSMQ01000047.1"/>
</dbReference>
<dbReference type="OrthoDB" id="5511377at2"/>
<organism evidence="3 4">
    <name type="scientific">Polyangium fumosum</name>
    <dbReference type="NCBI Taxonomy" id="889272"/>
    <lineage>
        <taxon>Bacteria</taxon>
        <taxon>Pseudomonadati</taxon>
        <taxon>Myxococcota</taxon>
        <taxon>Polyangia</taxon>
        <taxon>Polyangiales</taxon>
        <taxon>Polyangiaceae</taxon>
        <taxon>Polyangium</taxon>
    </lineage>
</organism>
<sequence>MSDVASGQPSRTDVALDRLDWPVRGLSPRARRVVFAYAEAMYADEDEKGAIVPASPAVCERAASWLDHSVGRASGDLRRGFAVLTWLLEMMPLFVIGAFSRMSRLPIARRVSYLEALERSRFGLFAMLLVAFKVPTSVAVFEEGEELTSTGFDRPSTTARRRLPTAPERAP</sequence>
<evidence type="ECO:0000313" key="4">
    <source>
        <dbReference type="Proteomes" id="UP000309215"/>
    </source>
</evidence>
<dbReference type="AlphaFoldDB" id="A0A4U1J0E8"/>
<keyword evidence="2" id="KW-0472">Membrane</keyword>
<dbReference type="EMBL" id="SSMQ01000047">
    <property type="protein sequence ID" value="TKD00388.1"/>
    <property type="molecule type" value="Genomic_DNA"/>
</dbReference>
<proteinExistence type="predicted"/>
<feature type="transmembrane region" description="Helical" evidence="2">
    <location>
        <begin position="81"/>
        <end position="101"/>
    </location>
</feature>
<comment type="caution">
    <text evidence="3">The sequence shown here is derived from an EMBL/GenBank/DDBJ whole genome shotgun (WGS) entry which is preliminary data.</text>
</comment>
<keyword evidence="4" id="KW-1185">Reference proteome</keyword>
<feature type="compositionally biased region" description="Polar residues" evidence="1">
    <location>
        <begin position="149"/>
        <end position="158"/>
    </location>
</feature>
<keyword evidence="2" id="KW-1133">Transmembrane helix</keyword>
<gene>
    <name evidence="3" type="ORF">E8A74_34400</name>
</gene>
<feature type="region of interest" description="Disordered" evidence="1">
    <location>
        <begin position="149"/>
        <end position="171"/>
    </location>
</feature>
<evidence type="ECO:0000313" key="3">
    <source>
        <dbReference type="EMBL" id="TKD00388.1"/>
    </source>
</evidence>
<dbReference type="Proteomes" id="UP000309215">
    <property type="component" value="Unassembled WGS sequence"/>
</dbReference>
<accession>A0A4U1J0E8</accession>